<reference evidence="5 6" key="1">
    <citation type="submission" date="2024-02" db="EMBL/GenBank/DDBJ databases">
        <title>De novo assembly and annotation of 12 fungi associated with fruit tree decline syndrome in Ontario, Canada.</title>
        <authorList>
            <person name="Sulman M."/>
            <person name="Ellouze W."/>
            <person name="Ilyukhin E."/>
        </authorList>
    </citation>
    <scope>NUCLEOTIDE SEQUENCE [LARGE SCALE GENOMIC DNA]</scope>
    <source>
        <strain evidence="5 6">M169</strain>
    </source>
</reference>
<feature type="compositionally biased region" description="Basic and acidic residues" evidence="3">
    <location>
        <begin position="463"/>
        <end position="474"/>
    </location>
</feature>
<proteinExistence type="predicted"/>
<feature type="region of interest" description="Disordered" evidence="3">
    <location>
        <begin position="1"/>
        <end position="34"/>
    </location>
</feature>
<name>A0ABR1P9G5_DIAER</name>
<feature type="compositionally biased region" description="Acidic residues" evidence="3">
    <location>
        <begin position="206"/>
        <end position="231"/>
    </location>
</feature>
<dbReference type="PANTHER" id="PTHR15081:SF1">
    <property type="entry name" value="NUCLEAR AUTOANTIGENIC SPERM PROTEIN"/>
    <property type="match status" value="1"/>
</dbReference>
<evidence type="ECO:0000256" key="2">
    <source>
        <dbReference type="ARBA" id="ARBA00022803"/>
    </source>
</evidence>
<feature type="region of interest" description="Disordered" evidence="3">
    <location>
        <begin position="255"/>
        <end position="284"/>
    </location>
</feature>
<feature type="compositionally biased region" description="Basic and acidic residues" evidence="3">
    <location>
        <begin position="187"/>
        <end position="196"/>
    </location>
</feature>
<dbReference type="PANTHER" id="PTHR15081">
    <property type="entry name" value="NUCLEAR AUTOANTIGENIC SPERM PROTEIN NASP -RELATED"/>
    <property type="match status" value="1"/>
</dbReference>
<feature type="compositionally biased region" description="Low complexity" evidence="3">
    <location>
        <begin position="139"/>
        <end position="157"/>
    </location>
</feature>
<evidence type="ECO:0000256" key="3">
    <source>
        <dbReference type="SAM" id="MobiDB-lite"/>
    </source>
</evidence>
<dbReference type="InterPro" id="IPR051730">
    <property type="entry name" value="NASP-like"/>
</dbReference>
<feature type="compositionally biased region" description="Low complexity" evidence="3">
    <location>
        <begin position="15"/>
        <end position="33"/>
    </location>
</feature>
<evidence type="ECO:0000256" key="1">
    <source>
        <dbReference type="ARBA" id="ARBA00022737"/>
    </source>
</evidence>
<feature type="compositionally biased region" description="Basic and acidic residues" evidence="3">
    <location>
        <begin position="501"/>
        <end position="515"/>
    </location>
</feature>
<accession>A0ABR1P9G5</accession>
<dbReference type="Proteomes" id="UP001430848">
    <property type="component" value="Unassembled WGS sequence"/>
</dbReference>
<dbReference type="Gene3D" id="1.25.40.10">
    <property type="entry name" value="Tetratricopeptide repeat domain"/>
    <property type="match status" value="1"/>
</dbReference>
<feature type="region of interest" description="Disordered" evidence="3">
    <location>
        <begin position="116"/>
        <end position="170"/>
    </location>
</feature>
<evidence type="ECO:0000313" key="6">
    <source>
        <dbReference type="Proteomes" id="UP001430848"/>
    </source>
</evidence>
<dbReference type="InterPro" id="IPR011990">
    <property type="entry name" value="TPR-like_helical_dom_sf"/>
</dbReference>
<gene>
    <name evidence="5" type="ORF">SLS63_006124</name>
</gene>
<evidence type="ECO:0000313" key="5">
    <source>
        <dbReference type="EMBL" id="KAK7729743.1"/>
    </source>
</evidence>
<dbReference type="EMBL" id="JAKNSF020000028">
    <property type="protein sequence ID" value="KAK7729743.1"/>
    <property type="molecule type" value="Genomic_DNA"/>
</dbReference>
<feature type="compositionally biased region" description="Basic and acidic residues" evidence="3">
    <location>
        <begin position="255"/>
        <end position="269"/>
    </location>
</feature>
<protein>
    <recommendedName>
        <fullName evidence="4">Tetratricopeptide SHNi-TPR domain-containing protein</fullName>
    </recommendedName>
</protein>
<comment type="caution">
    <text evidence="5">The sequence shown here is derived from an EMBL/GenBank/DDBJ whole genome shotgun (WGS) entry which is preliminary data.</text>
</comment>
<feature type="domain" description="Tetratricopeptide SHNi-TPR" evidence="4">
    <location>
        <begin position="291"/>
        <end position="325"/>
    </location>
</feature>
<dbReference type="Pfam" id="PF10516">
    <property type="entry name" value="SHNi-TPR"/>
    <property type="match status" value="1"/>
</dbReference>
<keyword evidence="1" id="KW-0677">Repeat</keyword>
<feature type="region of interest" description="Disordered" evidence="3">
    <location>
        <begin position="182"/>
        <end position="233"/>
    </location>
</feature>
<feature type="region of interest" description="Disordered" evidence="3">
    <location>
        <begin position="456"/>
        <end position="515"/>
    </location>
</feature>
<keyword evidence="6" id="KW-1185">Reference proteome</keyword>
<dbReference type="InterPro" id="IPR019544">
    <property type="entry name" value="Tetratricopeptide_SHNi-TPR_dom"/>
</dbReference>
<keyword evidence="2" id="KW-0802">TPR repeat</keyword>
<sequence>MADEAVTTPRSVADPGTATPTLAPGTATGTATPQSAISIPLTAEQRTLSLKVSLADLTARASGLYAQKKFDEAAEVYAQAAEMQAEMNGEMSPENAEILFLYGRSLFKVGQGKSDVLGGKAPATEGGKPKQQQKKAPKKANGAPKAEPMPELASASAAEEKTETPEADRVAQEAVKIIADDTSAGQAEKKEVEAKKPLFQFTGDENWVDSDEEDDAGAEGEGDEEEEDDDLATAFEILDLARVLLKKRLEEKQLAAEATEGKGKEKAENGDDDDNNDGQDVGLRHINERLADTHDILAEISLENERYPNAIADARESLKYKQKLYGEDSEIIAEAHFKLSLALEFASVTAQADEEGTGDAAAAAPPREVNQELRDEAAKELEAAIESTKLKLQNKEVELATLHSPEDNDISRKQITETKEIIADMEQRLVDLRGPPIDMKAALGVDPMGGILGAALGESSTETEARIEEAKKTATDLTGLVRKKDKRKAEGGAEGQEGEEEPSKKARTEEETTTS</sequence>
<organism evidence="5 6">
    <name type="scientific">Diaporthe eres</name>
    <name type="common">Phomopsis oblonga</name>
    <dbReference type="NCBI Taxonomy" id="83184"/>
    <lineage>
        <taxon>Eukaryota</taxon>
        <taxon>Fungi</taxon>
        <taxon>Dikarya</taxon>
        <taxon>Ascomycota</taxon>
        <taxon>Pezizomycotina</taxon>
        <taxon>Sordariomycetes</taxon>
        <taxon>Sordariomycetidae</taxon>
        <taxon>Diaporthales</taxon>
        <taxon>Diaporthaceae</taxon>
        <taxon>Diaporthe</taxon>
        <taxon>Diaporthe eres species complex</taxon>
    </lineage>
</organism>
<feature type="compositionally biased region" description="Basic and acidic residues" evidence="3">
    <location>
        <begin position="158"/>
        <end position="170"/>
    </location>
</feature>
<evidence type="ECO:0000259" key="4">
    <source>
        <dbReference type="Pfam" id="PF10516"/>
    </source>
</evidence>